<reference evidence="2 3" key="1">
    <citation type="journal article" date="2015" name="Fungal Genet. Biol.">
        <title>Evolution of novel wood decay mechanisms in Agaricales revealed by the genome sequences of Fistulina hepatica and Cylindrobasidium torrendii.</title>
        <authorList>
            <person name="Floudas D."/>
            <person name="Held B.W."/>
            <person name="Riley R."/>
            <person name="Nagy L.G."/>
            <person name="Koehler G."/>
            <person name="Ransdell A.S."/>
            <person name="Younus H."/>
            <person name="Chow J."/>
            <person name="Chiniquy J."/>
            <person name="Lipzen A."/>
            <person name="Tritt A."/>
            <person name="Sun H."/>
            <person name="Haridas S."/>
            <person name="LaButti K."/>
            <person name="Ohm R.A."/>
            <person name="Kues U."/>
            <person name="Blanchette R.A."/>
            <person name="Grigoriev I.V."/>
            <person name="Minto R.E."/>
            <person name="Hibbett D.S."/>
        </authorList>
    </citation>
    <scope>NUCLEOTIDE SEQUENCE [LARGE SCALE GENOMIC DNA]</scope>
    <source>
        <strain evidence="2 3">ATCC 64428</strain>
    </source>
</reference>
<protein>
    <submittedName>
        <fullName evidence="2">Uncharacterized protein</fullName>
    </submittedName>
</protein>
<dbReference type="Proteomes" id="UP000054144">
    <property type="component" value="Unassembled WGS sequence"/>
</dbReference>
<feature type="compositionally biased region" description="Polar residues" evidence="1">
    <location>
        <begin position="94"/>
        <end position="119"/>
    </location>
</feature>
<dbReference type="AlphaFoldDB" id="A0A0D7A5I4"/>
<evidence type="ECO:0000313" key="3">
    <source>
        <dbReference type="Proteomes" id="UP000054144"/>
    </source>
</evidence>
<dbReference type="EMBL" id="KN882036">
    <property type="protein sequence ID" value="KIY46287.1"/>
    <property type="molecule type" value="Genomic_DNA"/>
</dbReference>
<name>A0A0D7A5I4_9AGAR</name>
<organism evidence="2 3">
    <name type="scientific">Fistulina hepatica ATCC 64428</name>
    <dbReference type="NCBI Taxonomy" id="1128425"/>
    <lineage>
        <taxon>Eukaryota</taxon>
        <taxon>Fungi</taxon>
        <taxon>Dikarya</taxon>
        <taxon>Basidiomycota</taxon>
        <taxon>Agaricomycotina</taxon>
        <taxon>Agaricomycetes</taxon>
        <taxon>Agaricomycetidae</taxon>
        <taxon>Agaricales</taxon>
        <taxon>Fistulinaceae</taxon>
        <taxon>Fistulina</taxon>
    </lineage>
</organism>
<accession>A0A0D7A5I4</accession>
<sequence>MEISSDHEKFSDREKAISIARGKAVENWILNKTKRLYPTAKPDKCLLQTRIIPPPLRTEIDYDDETVHRKTLYQNSPLAKNPPATSGGKAPVTPASQNDGENPVQGNASHVGSQQQGTGANMMPGSPMEVTEDLPAFELPDPMDQSGQPALHDENPHLQRSQRWSVPTVTPTNWTTPFTQAVWPHAVFPVETLLRNVSDKHWEDINDEQVETLLAICFGAGPANNTKNPDQVKKLLNVLETLQEDLEKTHEGEAEYTAPDGTIDAELAEAKRKSEGDKEARPFNSPWIVILKVVRTEMRNFLVHRQTLAWDHTLTAHFVTLDPSVKSWVITHLQCNAVRGTDTAKARLLGSVKGILWQDKVYHKIVDIITSPLAEFEGCLDERVFESTKTFDVVRKGGQAC</sequence>
<keyword evidence="3" id="KW-1185">Reference proteome</keyword>
<proteinExistence type="predicted"/>
<gene>
    <name evidence="2" type="ORF">FISHEDRAFT_60472</name>
</gene>
<feature type="region of interest" description="Disordered" evidence="1">
    <location>
        <begin position="72"/>
        <end position="162"/>
    </location>
</feature>
<evidence type="ECO:0000313" key="2">
    <source>
        <dbReference type="EMBL" id="KIY46287.1"/>
    </source>
</evidence>
<evidence type="ECO:0000256" key="1">
    <source>
        <dbReference type="SAM" id="MobiDB-lite"/>
    </source>
</evidence>